<comment type="caution">
    <text evidence="1">The sequence shown here is derived from an EMBL/GenBank/DDBJ whole genome shotgun (WGS) entry which is preliminary data.</text>
</comment>
<organism evidence="1">
    <name type="scientific">Salmonella enterica subsp. enterica serovar Ank</name>
    <dbReference type="NCBI Taxonomy" id="1173578"/>
    <lineage>
        <taxon>Bacteria</taxon>
        <taxon>Pseudomonadati</taxon>
        <taxon>Pseudomonadota</taxon>
        <taxon>Gammaproteobacteria</taxon>
        <taxon>Enterobacterales</taxon>
        <taxon>Enterobacteriaceae</taxon>
        <taxon>Salmonella</taxon>
    </lineage>
</organism>
<dbReference type="EMBL" id="DAARBX010000056">
    <property type="protein sequence ID" value="HAE1796021.1"/>
    <property type="molecule type" value="Genomic_DNA"/>
</dbReference>
<protein>
    <submittedName>
        <fullName evidence="1">Uncharacterized protein</fullName>
    </submittedName>
</protein>
<reference evidence="1" key="1">
    <citation type="journal article" date="2018" name="Genome Biol.">
        <title>SKESA: strategic k-mer extension for scrupulous assemblies.</title>
        <authorList>
            <person name="Souvorov A."/>
            <person name="Agarwala R."/>
            <person name="Lipman D.J."/>
        </authorList>
    </citation>
    <scope>NUCLEOTIDE SEQUENCE</scope>
    <source>
        <strain evidence="1">BCW_2640</strain>
    </source>
</reference>
<reference evidence="1" key="2">
    <citation type="submission" date="2018-07" db="EMBL/GenBank/DDBJ databases">
        <authorList>
            <consortium name="NCBI Pathogen Detection Project"/>
        </authorList>
    </citation>
    <scope>NUCLEOTIDE SEQUENCE</scope>
    <source>
        <strain evidence="1">BCW_2640</strain>
    </source>
</reference>
<gene>
    <name evidence="1" type="ORF">G3V02_004847</name>
</gene>
<evidence type="ECO:0000313" key="1">
    <source>
        <dbReference type="EMBL" id="HAE1796021.1"/>
    </source>
</evidence>
<name>A0A726Z1H8_SALET</name>
<proteinExistence type="predicted"/>
<accession>A0A726Z1H8</accession>
<sequence length="147" mass="14128">MTLNNATVTSTEGNVGLRSRWGALNLTGGNVNAAGDITLRASGTNAGVATLNNAVLNSTGGKVSASAEGGALSMNGGSVTAADDIALSASGDTTLQATINSSAGNVSVASGGNITVQNATISSGEHHDISILGAGSTTGLVQILNST</sequence>
<feature type="non-terminal residue" evidence="1">
    <location>
        <position position="147"/>
    </location>
</feature>
<dbReference type="AlphaFoldDB" id="A0A726Z1H8"/>